<reference evidence="2" key="1">
    <citation type="submission" date="2021-02" db="EMBL/GenBank/DDBJ databases">
        <authorList>
            <person name="Nieuwenhuis M."/>
            <person name="Van De Peppel L.J.J."/>
        </authorList>
    </citation>
    <scope>NUCLEOTIDE SEQUENCE</scope>
    <source>
        <strain evidence="2">D49</strain>
    </source>
</reference>
<feature type="transmembrane region" description="Helical" evidence="1">
    <location>
        <begin position="12"/>
        <end position="29"/>
    </location>
</feature>
<evidence type="ECO:0000256" key="1">
    <source>
        <dbReference type="SAM" id="Phobius"/>
    </source>
</evidence>
<keyword evidence="3" id="KW-1185">Reference proteome</keyword>
<evidence type="ECO:0000313" key="2">
    <source>
        <dbReference type="EMBL" id="KAG5653280.1"/>
    </source>
</evidence>
<keyword evidence="1" id="KW-0812">Transmembrane</keyword>
<comment type="caution">
    <text evidence="2">The sequence shown here is derived from an EMBL/GenBank/DDBJ whole genome shotgun (WGS) entry which is preliminary data.</text>
</comment>
<proteinExistence type="predicted"/>
<keyword evidence="1" id="KW-0472">Membrane</keyword>
<accession>A0A9P7KLZ9</accession>
<reference evidence="2" key="2">
    <citation type="submission" date="2021-10" db="EMBL/GenBank/DDBJ databases">
        <title>Phylogenomics reveals ancestral predisposition of the termite-cultivated fungus Termitomyces towards a domesticated lifestyle.</title>
        <authorList>
            <person name="Auxier B."/>
            <person name="Grum-Grzhimaylo A."/>
            <person name="Cardenas M.E."/>
            <person name="Lodge J.D."/>
            <person name="Laessoe T."/>
            <person name="Pedersen O."/>
            <person name="Smith M.E."/>
            <person name="Kuyper T.W."/>
            <person name="Franco-Molano E.A."/>
            <person name="Baroni T.J."/>
            <person name="Aanen D.K."/>
        </authorList>
    </citation>
    <scope>NUCLEOTIDE SEQUENCE</scope>
    <source>
        <strain evidence="2">D49</strain>
    </source>
</reference>
<gene>
    <name evidence="2" type="ORF">H0H81_001344</name>
</gene>
<organism evidence="2 3">
    <name type="scientific">Sphagnurus paluster</name>
    <dbReference type="NCBI Taxonomy" id="117069"/>
    <lineage>
        <taxon>Eukaryota</taxon>
        <taxon>Fungi</taxon>
        <taxon>Dikarya</taxon>
        <taxon>Basidiomycota</taxon>
        <taxon>Agaricomycotina</taxon>
        <taxon>Agaricomycetes</taxon>
        <taxon>Agaricomycetidae</taxon>
        <taxon>Agaricales</taxon>
        <taxon>Tricholomatineae</taxon>
        <taxon>Lyophyllaceae</taxon>
        <taxon>Sphagnurus</taxon>
    </lineage>
</organism>
<dbReference type="OrthoDB" id="2673128at2759"/>
<keyword evidence="1" id="KW-1133">Transmembrane helix</keyword>
<dbReference type="EMBL" id="JABCKI010000062">
    <property type="protein sequence ID" value="KAG5653280.1"/>
    <property type="molecule type" value="Genomic_DNA"/>
</dbReference>
<dbReference type="Proteomes" id="UP000717328">
    <property type="component" value="Unassembled WGS sequence"/>
</dbReference>
<protein>
    <submittedName>
        <fullName evidence="2">Uncharacterized protein</fullName>
    </submittedName>
</protein>
<name>A0A9P7KLZ9_9AGAR</name>
<evidence type="ECO:0000313" key="3">
    <source>
        <dbReference type="Proteomes" id="UP000717328"/>
    </source>
</evidence>
<feature type="transmembrane region" description="Helical" evidence="1">
    <location>
        <begin position="41"/>
        <end position="62"/>
    </location>
</feature>
<dbReference type="AlphaFoldDB" id="A0A9P7KLZ9"/>
<sequence length="108" mass="11928">MASNLPPGPAFLILRLPTLLFPLIAVYAFNRLLYKYLAIQLPLWTVIVSMTLSIPVFILLKASYMDFIDHRRAAACGAVIPPRIHDIWPAGIGLLIQGINNLKSGYPG</sequence>